<name>A0A3D0WC62_9SPHN</name>
<dbReference type="EMBL" id="DOYJ01000237">
    <property type="protein sequence ID" value="HCB76212.1"/>
    <property type="molecule type" value="Genomic_DNA"/>
</dbReference>
<sequence length="75" mass="8170">MLLNNGYAAGSACVMLGAPIEQGCRTMTDEEMDALEAELAGLTDQEVVRRLNEAPVESREFEIIVGEAERRNLDG</sequence>
<organism evidence="1 2">
    <name type="scientific">Sphingomonas bacterium</name>
    <dbReference type="NCBI Taxonomy" id="1895847"/>
    <lineage>
        <taxon>Bacteria</taxon>
        <taxon>Pseudomonadati</taxon>
        <taxon>Pseudomonadota</taxon>
        <taxon>Alphaproteobacteria</taxon>
        <taxon>Sphingomonadales</taxon>
        <taxon>Sphingomonadaceae</taxon>
        <taxon>Sphingomonas</taxon>
    </lineage>
</organism>
<comment type="caution">
    <text evidence="1">The sequence shown here is derived from an EMBL/GenBank/DDBJ whole genome shotgun (WGS) entry which is preliminary data.</text>
</comment>
<gene>
    <name evidence="1" type="ORF">DEP91_08560</name>
</gene>
<proteinExistence type="predicted"/>
<dbReference type="Proteomes" id="UP000262699">
    <property type="component" value="Unassembled WGS sequence"/>
</dbReference>
<reference evidence="1 2" key="1">
    <citation type="journal article" date="2018" name="Nat. Biotechnol.">
        <title>A standardized bacterial taxonomy based on genome phylogeny substantially revises the tree of life.</title>
        <authorList>
            <person name="Parks D.H."/>
            <person name="Chuvochina M."/>
            <person name="Waite D.W."/>
            <person name="Rinke C."/>
            <person name="Skarshewski A."/>
            <person name="Chaumeil P.A."/>
            <person name="Hugenholtz P."/>
        </authorList>
    </citation>
    <scope>NUCLEOTIDE SEQUENCE [LARGE SCALE GENOMIC DNA]</scope>
    <source>
        <strain evidence="1">UBA9015</strain>
    </source>
</reference>
<dbReference type="AlphaFoldDB" id="A0A3D0WC62"/>
<accession>A0A3D0WC62</accession>
<evidence type="ECO:0000313" key="2">
    <source>
        <dbReference type="Proteomes" id="UP000262699"/>
    </source>
</evidence>
<protein>
    <submittedName>
        <fullName evidence="1">Uncharacterized protein</fullName>
    </submittedName>
</protein>
<evidence type="ECO:0000313" key="1">
    <source>
        <dbReference type="EMBL" id="HCB76212.1"/>
    </source>
</evidence>